<dbReference type="EMBL" id="BLLK01000047">
    <property type="protein sequence ID" value="GFH55304.1"/>
    <property type="molecule type" value="Genomic_DNA"/>
</dbReference>
<evidence type="ECO:0000313" key="3">
    <source>
        <dbReference type="Proteomes" id="UP001054902"/>
    </source>
</evidence>
<keyword evidence="3" id="KW-1185">Reference proteome</keyword>
<evidence type="ECO:0008006" key="4">
    <source>
        <dbReference type="Google" id="ProtNLM"/>
    </source>
</evidence>
<proteinExistence type="predicted"/>
<organism evidence="2 3">
    <name type="scientific">Chaetoceros tenuissimus</name>
    <dbReference type="NCBI Taxonomy" id="426638"/>
    <lineage>
        <taxon>Eukaryota</taxon>
        <taxon>Sar</taxon>
        <taxon>Stramenopiles</taxon>
        <taxon>Ochrophyta</taxon>
        <taxon>Bacillariophyta</taxon>
        <taxon>Coscinodiscophyceae</taxon>
        <taxon>Chaetocerotophycidae</taxon>
        <taxon>Chaetocerotales</taxon>
        <taxon>Chaetocerotaceae</taxon>
        <taxon>Chaetoceros</taxon>
    </lineage>
</organism>
<accession>A0AAD3D389</accession>
<keyword evidence="1" id="KW-0732">Signal</keyword>
<name>A0AAD3D389_9STRA</name>
<dbReference type="AlphaFoldDB" id="A0AAD3D389"/>
<feature type="signal peptide" evidence="1">
    <location>
        <begin position="1"/>
        <end position="20"/>
    </location>
</feature>
<evidence type="ECO:0000313" key="2">
    <source>
        <dbReference type="EMBL" id="GFH55304.1"/>
    </source>
</evidence>
<protein>
    <recommendedName>
        <fullName evidence="4">SREBP regulating gene protein</fullName>
    </recommendedName>
</protein>
<sequence length="335" mass="37547">MKSIFTKNLILLTVSLLGLANPTRKADSVCLDDQTFLYYTELGPVEVEGDQRELSCSDIGASQTLSDTLCVIEEVARSCPLSCSRCCKDNDASIVTFRKQNGVLGTCRWVSKRQKRIDRYCGTEVEYFTDQLFFEFSSVVLFDKLCPETCKVPWCPLPTSPPTFTTAPSPTITGSNFPTKSMVPSPVPTAYDFCLDDQTFLYYTELGPVEVGDQREFRCSDVGDSPNLVHELCGIEEVANSCPLSCALCCEDSKSNIIKFRRQNESLGTCRWVSKRKKRIDRYCGTEVEYTTAPAYQVPSEQLVLETGIVILFDKLCPETCKVSWCPNIYLPPQQ</sequence>
<dbReference type="Proteomes" id="UP001054902">
    <property type="component" value="Unassembled WGS sequence"/>
</dbReference>
<reference evidence="2 3" key="1">
    <citation type="journal article" date="2021" name="Sci. Rep.">
        <title>The genome of the diatom Chaetoceros tenuissimus carries an ancient integrated fragment of an extant virus.</title>
        <authorList>
            <person name="Hongo Y."/>
            <person name="Kimura K."/>
            <person name="Takaki Y."/>
            <person name="Yoshida Y."/>
            <person name="Baba S."/>
            <person name="Kobayashi G."/>
            <person name="Nagasaki K."/>
            <person name="Hano T."/>
            <person name="Tomaru Y."/>
        </authorList>
    </citation>
    <scope>NUCLEOTIDE SEQUENCE [LARGE SCALE GENOMIC DNA]</scope>
    <source>
        <strain evidence="2 3">NIES-3715</strain>
    </source>
</reference>
<feature type="chain" id="PRO_5042022092" description="SREBP regulating gene protein" evidence="1">
    <location>
        <begin position="21"/>
        <end position="335"/>
    </location>
</feature>
<evidence type="ECO:0000256" key="1">
    <source>
        <dbReference type="SAM" id="SignalP"/>
    </source>
</evidence>
<comment type="caution">
    <text evidence="2">The sequence shown here is derived from an EMBL/GenBank/DDBJ whole genome shotgun (WGS) entry which is preliminary data.</text>
</comment>
<gene>
    <name evidence="2" type="ORF">CTEN210_11780</name>
</gene>